<evidence type="ECO:0000313" key="2">
    <source>
        <dbReference type="Proteomes" id="UP000756921"/>
    </source>
</evidence>
<keyword evidence="2" id="KW-1185">Reference proteome</keyword>
<evidence type="ECO:0000313" key="1">
    <source>
        <dbReference type="EMBL" id="KAF9729794.1"/>
    </source>
</evidence>
<accession>A0A9P6G6K2</accession>
<organism evidence="1 2">
    <name type="scientific">Paraphaeosphaeria minitans</name>
    <dbReference type="NCBI Taxonomy" id="565426"/>
    <lineage>
        <taxon>Eukaryota</taxon>
        <taxon>Fungi</taxon>
        <taxon>Dikarya</taxon>
        <taxon>Ascomycota</taxon>
        <taxon>Pezizomycotina</taxon>
        <taxon>Dothideomycetes</taxon>
        <taxon>Pleosporomycetidae</taxon>
        <taxon>Pleosporales</taxon>
        <taxon>Massarineae</taxon>
        <taxon>Didymosphaeriaceae</taxon>
        <taxon>Paraphaeosphaeria</taxon>
    </lineage>
</organism>
<protein>
    <recommendedName>
        <fullName evidence="3">JmjC domain-containing protein</fullName>
    </recommendedName>
</protein>
<dbReference type="AlphaFoldDB" id="A0A9P6G6K2"/>
<dbReference type="Gene3D" id="2.60.120.650">
    <property type="entry name" value="Cupin"/>
    <property type="match status" value="1"/>
</dbReference>
<evidence type="ECO:0008006" key="3">
    <source>
        <dbReference type="Google" id="ProtNLM"/>
    </source>
</evidence>
<name>A0A9P6G6K2_9PLEO</name>
<dbReference type="Proteomes" id="UP000756921">
    <property type="component" value="Unassembled WGS sequence"/>
</dbReference>
<gene>
    <name evidence="1" type="ORF">PMIN01_11727</name>
</gene>
<dbReference type="SUPFAM" id="SSF51197">
    <property type="entry name" value="Clavaminate synthase-like"/>
    <property type="match status" value="1"/>
</dbReference>
<dbReference type="EMBL" id="WJXW01000015">
    <property type="protein sequence ID" value="KAF9729794.1"/>
    <property type="molecule type" value="Genomic_DNA"/>
</dbReference>
<dbReference type="OrthoDB" id="4161428at2759"/>
<reference evidence="1" key="1">
    <citation type="journal article" date="2020" name="Mol. Plant Microbe Interact.">
        <title>Genome Sequence of the Biocontrol Agent Coniothyrium minitans strain Conio (IMI 134523).</title>
        <authorList>
            <person name="Patel D."/>
            <person name="Shittu T.A."/>
            <person name="Baroncelli R."/>
            <person name="Muthumeenakshi S."/>
            <person name="Osborne T.H."/>
            <person name="Janganan T.K."/>
            <person name="Sreenivasaprasad S."/>
        </authorList>
    </citation>
    <scope>NUCLEOTIDE SEQUENCE</scope>
    <source>
        <strain evidence="1">Conio</strain>
    </source>
</reference>
<sequence length="203" mass="22708">MLLEDFFGRVTERGQHPELQRIEAERKDPINVLSLSAEILGSAFREPEAVTTLRYRLLSVLSKRSIGHSTETGVGKLSVQPARLVDLEACLKFLLYGERGSFSGYHMDVLNGTWVQCKTGLKLWRVCCGPWDEAVQKRYAEDCLDWKPAPATVQGILLRPGDTLIMRPGYPVIHAVLTIEDSFMTGGMIWPESSIAQVMTNIT</sequence>
<comment type="caution">
    <text evidence="1">The sequence shown here is derived from an EMBL/GenBank/DDBJ whole genome shotgun (WGS) entry which is preliminary data.</text>
</comment>
<proteinExistence type="predicted"/>